<keyword evidence="2" id="KW-1185">Reference proteome</keyword>
<gene>
    <name evidence="1" type="ORF">HYN48_06630</name>
</gene>
<sequence>MVITDSINVDDSSGSKANVALISNLAAAGFNVDVYHYTLRDITLEGVKTFAIPEIKFSLQYFLSRSQRVLSRKFGIELARNLERIFGFSFTFFNDTRSIRKAIIGIKKEYDLVLTLSKGGSFRPHYAVLQLPQLHQKWLAYVHDPFPFHYYPRPYNWVEVSHLQKERFFRKVSQKARYSGFPSQLLMEWMGSYFEDFLQTGIIIPHQLADYKIHDPSFPDYFDPSKFNVLHAGNLMKQRSPKGLLDGFLEFLRRNPDAAADARLLLIGPADYHREWLAGYSQFSPQVHIVPSSISFDRIYHLQMQSCVNVILESKSEISPFLPAKFPHCISANKPILLLAPYYSEARRLLGQDYQFWSETDDVPRIAGLFERLYEVWKENPENLAMHREDIRDYLSASYLKSAIEKL</sequence>
<organism evidence="1 2">
    <name type="scientific">Flavobacterium magnum</name>
    <dbReference type="NCBI Taxonomy" id="2162713"/>
    <lineage>
        <taxon>Bacteria</taxon>
        <taxon>Pseudomonadati</taxon>
        <taxon>Bacteroidota</taxon>
        <taxon>Flavobacteriia</taxon>
        <taxon>Flavobacteriales</taxon>
        <taxon>Flavobacteriaceae</taxon>
        <taxon>Flavobacterium</taxon>
    </lineage>
</organism>
<reference evidence="1 2" key="1">
    <citation type="submission" date="2018-04" db="EMBL/GenBank/DDBJ databases">
        <title>Genome sequencing of Flavobacterium sp. HYN0048.</title>
        <authorList>
            <person name="Yi H."/>
            <person name="Baek C."/>
        </authorList>
    </citation>
    <scope>NUCLEOTIDE SEQUENCE [LARGE SCALE GENOMIC DNA]</scope>
    <source>
        <strain evidence="1 2">HYN0048</strain>
    </source>
</reference>
<evidence type="ECO:0000313" key="1">
    <source>
        <dbReference type="EMBL" id="AWA29777.1"/>
    </source>
</evidence>
<name>A0A2S0RCV2_9FLAO</name>
<dbReference type="Proteomes" id="UP000244193">
    <property type="component" value="Chromosome"/>
</dbReference>
<dbReference type="AlphaFoldDB" id="A0A2S0RCV2"/>
<protein>
    <submittedName>
        <fullName evidence="1">UDP-glycosyltransferase</fullName>
    </submittedName>
</protein>
<accession>A0A2S0RCV2</accession>
<dbReference type="GO" id="GO:0016740">
    <property type="term" value="F:transferase activity"/>
    <property type="evidence" value="ECO:0007669"/>
    <property type="project" value="UniProtKB-KW"/>
</dbReference>
<dbReference type="EMBL" id="CP028811">
    <property type="protein sequence ID" value="AWA29777.1"/>
    <property type="molecule type" value="Genomic_DNA"/>
</dbReference>
<dbReference type="KEGG" id="fmg:HYN48_06630"/>
<proteinExistence type="predicted"/>
<keyword evidence="1" id="KW-0808">Transferase</keyword>
<dbReference type="SUPFAM" id="SSF53756">
    <property type="entry name" value="UDP-Glycosyltransferase/glycogen phosphorylase"/>
    <property type="match status" value="1"/>
</dbReference>
<evidence type="ECO:0000313" key="2">
    <source>
        <dbReference type="Proteomes" id="UP000244193"/>
    </source>
</evidence>